<feature type="region of interest" description="Disordered" evidence="1">
    <location>
        <begin position="28"/>
        <end position="61"/>
    </location>
</feature>
<evidence type="ECO:0000313" key="2">
    <source>
        <dbReference type="EMBL" id="CAG8982519.1"/>
    </source>
</evidence>
<reference evidence="2" key="1">
    <citation type="submission" date="2021-07" db="EMBL/GenBank/DDBJ databases">
        <authorList>
            <person name="Durling M."/>
        </authorList>
    </citation>
    <scope>NUCLEOTIDE SEQUENCE</scope>
</reference>
<dbReference type="AlphaFoldDB" id="A0A9N9LWQ5"/>
<evidence type="ECO:0000256" key="1">
    <source>
        <dbReference type="SAM" id="MobiDB-lite"/>
    </source>
</evidence>
<sequence length="156" mass="17205">MSVVEGTQTRELTADRWYIQTPADHECAETRGTVEPASNSRPAIGSGNDREKNRIAGKGTNATRRWIFGRSQHDCRQLQAAGNGFPAIGIDNIAPQGPVPTVEVPHFPRKRTINDETGFGSAKLDRRNVALQNNSNCDVFWCFMNPSSLPAILTRQ</sequence>
<accession>A0A9N9LWQ5</accession>
<comment type="caution">
    <text evidence="2">The sequence shown here is derived from an EMBL/GenBank/DDBJ whole genome shotgun (WGS) entry which is preliminary data.</text>
</comment>
<name>A0A9N9LWQ5_9HELO</name>
<organism evidence="2 3">
    <name type="scientific">Hymenoscyphus albidus</name>
    <dbReference type="NCBI Taxonomy" id="595503"/>
    <lineage>
        <taxon>Eukaryota</taxon>
        <taxon>Fungi</taxon>
        <taxon>Dikarya</taxon>
        <taxon>Ascomycota</taxon>
        <taxon>Pezizomycotina</taxon>
        <taxon>Leotiomycetes</taxon>
        <taxon>Helotiales</taxon>
        <taxon>Helotiaceae</taxon>
        <taxon>Hymenoscyphus</taxon>
    </lineage>
</organism>
<evidence type="ECO:0000313" key="3">
    <source>
        <dbReference type="Proteomes" id="UP000701801"/>
    </source>
</evidence>
<keyword evidence="3" id="KW-1185">Reference proteome</keyword>
<dbReference type="OrthoDB" id="10575838at2759"/>
<protein>
    <submittedName>
        <fullName evidence="2">Uncharacterized protein</fullName>
    </submittedName>
</protein>
<gene>
    <name evidence="2" type="ORF">HYALB_00002299</name>
</gene>
<proteinExistence type="predicted"/>
<dbReference type="Proteomes" id="UP000701801">
    <property type="component" value="Unassembled WGS sequence"/>
</dbReference>
<dbReference type="EMBL" id="CAJVRM010000640">
    <property type="protein sequence ID" value="CAG8982519.1"/>
    <property type="molecule type" value="Genomic_DNA"/>
</dbReference>